<evidence type="ECO:0000313" key="1">
    <source>
        <dbReference type="EMBL" id="GGC79630.1"/>
    </source>
</evidence>
<dbReference type="EMBL" id="BMGG01000007">
    <property type="protein sequence ID" value="GGC79630.1"/>
    <property type="molecule type" value="Genomic_DNA"/>
</dbReference>
<accession>A0A916UMU5</accession>
<name>A0A916UMU5_9HYPH</name>
<protein>
    <recommendedName>
        <fullName evidence="3">DNA repair protein MmcB-related protein</fullName>
    </recommendedName>
</protein>
<dbReference type="InterPro" id="IPR009394">
    <property type="entry name" value="MmcB-like"/>
</dbReference>
<gene>
    <name evidence="1" type="ORF">GCM10010994_42090</name>
</gene>
<dbReference type="PIRSF" id="PIRSF031796">
    <property type="entry name" value="UPC031796"/>
    <property type="match status" value="1"/>
</dbReference>
<reference evidence="1" key="2">
    <citation type="submission" date="2020-09" db="EMBL/GenBank/DDBJ databases">
        <authorList>
            <person name="Sun Q."/>
            <person name="Zhou Y."/>
        </authorList>
    </citation>
    <scope>NUCLEOTIDE SEQUENCE</scope>
    <source>
        <strain evidence="1">CGMCC 1.12919</strain>
    </source>
</reference>
<keyword evidence="2" id="KW-1185">Reference proteome</keyword>
<dbReference type="Pfam" id="PF06319">
    <property type="entry name" value="MmcB-like"/>
    <property type="match status" value="1"/>
</dbReference>
<comment type="caution">
    <text evidence="1">The sequence shown here is derived from an EMBL/GenBank/DDBJ whole genome shotgun (WGS) entry which is preliminary data.</text>
</comment>
<evidence type="ECO:0000313" key="2">
    <source>
        <dbReference type="Proteomes" id="UP000637002"/>
    </source>
</evidence>
<proteinExistence type="predicted"/>
<reference evidence="1" key="1">
    <citation type="journal article" date="2014" name="Int. J. Syst. Evol. Microbiol.">
        <title>Complete genome sequence of Corynebacterium casei LMG S-19264T (=DSM 44701T), isolated from a smear-ripened cheese.</title>
        <authorList>
            <consortium name="US DOE Joint Genome Institute (JGI-PGF)"/>
            <person name="Walter F."/>
            <person name="Albersmeier A."/>
            <person name="Kalinowski J."/>
            <person name="Ruckert C."/>
        </authorList>
    </citation>
    <scope>NUCLEOTIDE SEQUENCE</scope>
    <source>
        <strain evidence="1">CGMCC 1.12919</strain>
    </source>
</reference>
<sequence>MGEHMSMQNREQEQCMAVRAVPLTMPADGRQSQAALAIQRGVRRYFAGLGAVSLTELTLASFRRADVAALMPDGRIVIVEIKSSLADYRSDGKWRDYGDFCDGFLFAVAPEFPAEIIPEHAGLLIADAYGAALVRDGAPRALAPARRKAMTLRFARAAAGRLHTLADPEGAAGFMD</sequence>
<organism evidence="1 2">
    <name type="scientific">Chelatococcus reniformis</name>
    <dbReference type="NCBI Taxonomy" id="1494448"/>
    <lineage>
        <taxon>Bacteria</taxon>
        <taxon>Pseudomonadati</taxon>
        <taxon>Pseudomonadota</taxon>
        <taxon>Alphaproteobacteria</taxon>
        <taxon>Hyphomicrobiales</taxon>
        <taxon>Chelatococcaceae</taxon>
        <taxon>Chelatococcus</taxon>
    </lineage>
</organism>
<evidence type="ECO:0008006" key="3">
    <source>
        <dbReference type="Google" id="ProtNLM"/>
    </source>
</evidence>
<dbReference type="AlphaFoldDB" id="A0A916UMU5"/>
<dbReference type="Proteomes" id="UP000637002">
    <property type="component" value="Unassembled WGS sequence"/>
</dbReference>